<protein>
    <submittedName>
        <fullName evidence="4">Ladderlectin-like</fullName>
    </submittedName>
</protein>
<reference evidence="4" key="3">
    <citation type="submission" date="2025-09" db="UniProtKB">
        <authorList>
            <consortium name="Ensembl"/>
        </authorList>
    </citation>
    <scope>IDENTIFICATION</scope>
</reference>
<dbReference type="GeneID" id="103390588"/>
<dbReference type="KEGG" id="csem:103390588"/>
<dbReference type="InterPro" id="IPR001304">
    <property type="entry name" value="C-type_lectin-like"/>
</dbReference>
<name>A0A3P8US57_CYNSE</name>
<evidence type="ECO:0000256" key="2">
    <source>
        <dbReference type="SAM" id="SignalP"/>
    </source>
</evidence>
<dbReference type="OMA" id="NTWPSIC"/>
<sequence>MKTLLLLTVLFGAVLFITAEVDEVKPQPKEEVVEEKKVEPVAPEAVGEMDPSPEVRFFTCPTGWEPYKGGCYQFVSSSRSWSSAAYYCNSFGASLPSVHDLFEYSFLQSLTRRAGYSTAWTGGFYFQSWRWLDESTYSYQNWGTQYSTSYACIHVNANAAWSNTNCASSLGFICKTKTC</sequence>
<dbReference type="InParanoid" id="A0A3P8US57"/>
<feature type="signal peptide" evidence="2">
    <location>
        <begin position="1"/>
        <end position="19"/>
    </location>
</feature>
<dbReference type="InterPro" id="IPR050111">
    <property type="entry name" value="C-type_lectin/snaclec_domain"/>
</dbReference>
<reference evidence="4 5" key="1">
    <citation type="journal article" date="2014" name="Nat. Genet.">
        <title>Whole-genome sequence of a flatfish provides insights into ZW sex chromosome evolution and adaptation to a benthic lifestyle.</title>
        <authorList>
            <person name="Chen S."/>
            <person name="Zhang G."/>
            <person name="Shao C."/>
            <person name="Huang Q."/>
            <person name="Liu G."/>
            <person name="Zhang P."/>
            <person name="Song W."/>
            <person name="An N."/>
            <person name="Chalopin D."/>
            <person name="Volff J.N."/>
            <person name="Hong Y."/>
            <person name="Li Q."/>
            <person name="Sha Z."/>
            <person name="Zhou H."/>
            <person name="Xie M."/>
            <person name="Yu Q."/>
            <person name="Liu Y."/>
            <person name="Xiang H."/>
            <person name="Wang N."/>
            <person name="Wu K."/>
            <person name="Yang C."/>
            <person name="Zhou Q."/>
            <person name="Liao X."/>
            <person name="Yang L."/>
            <person name="Hu Q."/>
            <person name="Zhang J."/>
            <person name="Meng L."/>
            <person name="Jin L."/>
            <person name="Tian Y."/>
            <person name="Lian J."/>
            <person name="Yang J."/>
            <person name="Miao G."/>
            <person name="Liu S."/>
            <person name="Liang Z."/>
            <person name="Yan F."/>
            <person name="Li Y."/>
            <person name="Sun B."/>
            <person name="Zhang H."/>
            <person name="Zhang J."/>
            <person name="Zhu Y."/>
            <person name="Du M."/>
            <person name="Zhao Y."/>
            <person name="Schartl M."/>
            <person name="Tang Q."/>
            <person name="Wang J."/>
        </authorList>
    </citation>
    <scope>NUCLEOTIDE SEQUENCE</scope>
</reference>
<evidence type="ECO:0000313" key="5">
    <source>
        <dbReference type="Proteomes" id="UP000265120"/>
    </source>
</evidence>
<dbReference type="CDD" id="cd00037">
    <property type="entry name" value="CLECT"/>
    <property type="match status" value="1"/>
</dbReference>
<dbReference type="PANTHER" id="PTHR22803">
    <property type="entry name" value="MANNOSE, PHOSPHOLIPASE, LECTIN RECEPTOR RELATED"/>
    <property type="match status" value="1"/>
</dbReference>
<dbReference type="InterPro" id="IPR016186">
    <property type="entry name" value="C-type_lectin-like/link_sf"/>
</dbReference>
<dbReference type="SUPFAM" id="SSF56436">
    <property type="entry name" value="C-type lectin-like"/>
    <property type="match status" value="1"/>
</dbReference>
<evidence type="ECO:0000259" key="3">
    <source>
        <dbReference type="PROSITE" id="PS50041"/>
    </source>
</evidence>
<feature type="domain" description="C-type lectin" evidence="3">
    <location>
        <begin position="67"/>
        <end position="175"/>
    </location>
</feature>
<dbReference type="RefSeq" id="XP_008324729.1">
    <property type="nucleotide sequence ID" value="XM_008326507.2"/>
</dbReference>
<dbReference type="SMART" id="SM00034">
    <property type="entry name" value="CLECT"/>
    <property type="match status" value="1"/>
</dbReference>
<evidence type="ECO:0000313" key="4">
    <source>
        <dbReference type="Ensembl" id="ENSCSEP00000004669.1"/>
    </source>
</evidence>
<proteinExistence type="predicted"/>
<organism evidence="4 5">
    <name type="scientific">Cynoglossus semilaevis</name>
    <name type="common">Tongue sole</name>
    <dbReference type="NCBI Taxonomy" id="244447"/>
    <lineage>
        <taxon>Eukaryota</taxon>
        <taxon>Metazoa</taxon>
        <taxon>Chordata</taxon>
        <taxon>Craniata</taxon>
        <taxon>Vertebrata</taxon>
        <taxon>Euteleostomi</taxon>
        <taxon>Actinopterygii</taxon>
        <taxon>Neopterygii</taxon>
        <taxon>Teleostei</taxon>
        <taxon>Neoteleostei</taxon>
        <taxon>Acanthomorphata</taxon>
        <taxon>Carangaria</taxon>
        <taxon>Pleuronectiformes</taxon>
        <taxon>Pleuronectoidei</taxon>
        <taxon>Cynoglossidae</taxon>
        <taxon>Cynoglossinae</taxon>
        <taxon>Cynoglossus</taxon>
    </lineage>
</organism>
<dbReference type="OrthoDB" id="7357196at2759"/>
<reference evidence="4" key="2">
    <citation type="submission" date="2025-08" db="UniProtKB">
        <authorList>
            <consortium name="Ensembl"/>
        </authorList>
    </citation>
    <scope>IDENTIFICATION</scope>
</reference>
<dbReference type="Ensembl" id="ENSCSET00000004725.1">
    <property type="protein sequence ID" value="ENSCSEP00000004669.1"/>
    <property type="gene ID" value="ENSCSEG00000003026.1"/>
</dbReference>
<dbReference type="Proteomes" id="UP000265120">
    <property type="component" value="Chromosome 15"/>
</dbReference>
<dbReference type="InterPro" id="IPR018378">
    <property type="entry name" value="C-type_lectin_CS"/>
</dbReference>
<dbReference type="Gene3D" id="3.10.100.10">
    <property type="entry name" value="Mannose-Binding Protein A, subunit A"/>
    <property type="match status" value="1"/>
</dbReference>
<accession>A0A3P8US57</accession>
<feature type="chain" id="PRO_5017982249" evidence="2">
    <location>
        <begin position="20"/>
        <end position="179"/>
    </location>
</feature>
<dbReference type="PROSITE" id="PS00615">
    <property type="entry name" value="C_TYPE_LECTIN_1"/>
    <property type="match status" value="1"/>
</dbReference>
<keyword evidence="2" id="KW-0732">Signal</keyword>
<dbReference type="PROSITE" id="PS50041">
    <property type="entry name" value="C_TYPE_LECTIN_2"/>
    <property type="match status" value="1"/>
</dbReference>
<keyword evidence="5" id="KW-1185">Reference proteome</keyword>
<dbReference type="Pfam" id="PF00059">
    <property type="entry name" value="Lectin_C"/>
    <property type="match status" value="1"/>
</dbReference>
<dbReference type="AlphaFoldDB" id="A0A3P8US57"/>
<dbReference type="InterPro" id="IPR016187">
    <property type="entry name" value="CTDL_fold"/>
</dbReference>
<dbReference type="GeneTree" id="ENSGT00940000177492"/>
<evidence type="ECO:0000256" key="1">
    <source>
        <dbReference type="ARBA" id="ARBA00023157"/>
    </source>
</evidence>
<keyword evidence="1" id="KW-1015">Disulfide bond</keyword>